<dbReference type="SUPFAM" id="SSF48452">
    <property type="entry name" value="TPR-like"/>
    <property type="match status" value="1"/>
</dbReference>
<evidence type="ECO:0000256" key="2">
    <source>
        <dbReference type="ARBA" id="ARBA00022692"/>
    </source>
</evidence>
<gene>
    <name evidence="10" type="ORF">FC093_01305</name>
</gene>
<dbReference type="GO" id="GO:0030150">
    <property type="term" value="P:protein import into mitochondrial matrix"/>
    <property type="evidence" value="ECO:0007669"/>
    <property type="project" value="TreeGrafter"/>
</dbReference>
<feature type="repeat" description="TPR" evidence="8">
    <location>
        <begin position="130"/>
        <end position="163"/>
    </location>
</feature>
<keyword evidence="2" id="KW-0812">Transmembrane</keyword>
<comment type="subcellular location">
    <subcellularLocation>
        <location evidence="1">Membrane</location>
        <topology evidence="1">Single-pass membrane protein</topology>
    </subcellularLocation>
</comment>
<organism evidence="10 11">
    <name type="scientific">Ilyomonas limi</name>
    <dbReference type="NCBI Taxonomy" id="2575867"/>
    <lineage>
        <taxon>Bacteria</taxon>
        <taxon>Pseudomonadati</taxon>
        <taxon>Bacteroidota</taxon>
        <taxon>Chitinophagia</taxon>
        <taxon>Chitinophagales</taxon>
        <taxon>Chitinophagaceae</taxon>
        <taxon>Ilyomonas</taxon>
    </lineage>
</organism>
<keyword evidence="4 8" id="KW-0802">TPR repeat</keyword>
<feature type="chain" id="PRO_5020668635" evidence="9">
    <location>
        <begin position="25"/>
        <end position="340"/>
    </location>
</feature>
<feature type="repeat" description="TPR" evidence="8">
    <location>
        <begin position="96"/>
        <end position="129"/>
    </location>
</feature>
<comment type="similarity">
    <text evidence="7">Belongs to the Tom70 family.</text>
</comment>
<comment type="caution">
    <text evidence="10">The sequence shown here is derived from an EMBL/GenBank/DDBJ whole genome shotgun (WGS) entry which is preliminary data.</text>
</comment>
<dbReference type="AlphaFoldDB" id="A0A4U3L8T8"/>
<evidence type="ECO:0000313" key="10">
    <source>
        <dbReference type="EMBL" id="TKK71688.1"/>
    </source>
</evidence>
<evidence type="ECO:0000313" key="11">
    <source>
        <dbReference type="Proteomes" id="UP000305848"/>
    </source>
</evidence>
<evidence type="ECO:0000256" key="4">
    <source>
        <dbReference type="ARBA" id="ARBA00022803"/>
    </source>
</evidence>
<accession>A0A4U3L8T8</accession>
<reference evidence="10 11" key="1">
    <citation type="submission" date="2019-05" db="EMBL/GenBank/DDBJ databases">
        <title>Panacibacter sp. strain 17mud1-8 Genome sequencing and assembly.</title>
        <authorList>
            <person name="Chhetri G."/>
        </authorList>
    </citation>
    <scope>NUCLEOTIDE SEQUENCE [LARGE SCALE GENOMIC DNA]</scope>
    <source>
        <strain evidence="10 11">17mud1-8</strain>
    </source>
</reference>
<keyword evidence="11" id="KW-1185">Reference proteome</keyword>
<sequence>MNKQFMKRYFLIAFLFCSVLVAHAQANTDTLRARAQAFLIKGDYDNALSVLNHAAEMDASNKDILKDEAYIYYLQRNFAKAIEIGKQITSRSDADVQSYQILGLAYKAIANYTDAEKLYKKGIKQFPNSGVIYSEYGDLLAQQNRPDDAIKLWEKGIQVDPNNNNNYYYAARYYSSKNRPLWAVIYSETFVNIESLTPRTVEIKDILLSNYRKLLNTQLLQSLSKDGSPFEKAVANNYLKYTGMYDEELSPEALTAVRARFILDWYANGSAPFAFRLFDHQRLLLGQGMFDAYNQWLFGASASSSSYQYWTSNHPQEMKDWQTYLRSVVYKIPEGQYFQH</sequence>
<dbReference type="Proteomes" id="UP000305848">
    <property type="component" value="Unassembled WGS sequence"/>
</dbReference>
<dbReference type="GO" id="GO:0008320">
    <property type="term" value="F:protein transmembrane transporter activity"/>
    <property type="evidence" value="ECO:0007669"/>
    <property type="project" value="TreeGrafter"/>
</dbReference>
<proteinExistence type="inferred from homology"/>
<evidence type="ECO:0000256" key="1">
    <source>
        <dbReference type="ARBA" id="ARBA00004167"/>
    </source>
</evidence>
<dbReference type="EMBL" id="SZQL01000001">
    <property type="protein sequence ID" value="TKK71688.1"/>
    <property type="molecule type" value="Genomic_DNA"/>
</dbReference>
<keyword evidence="9" id="KW-0732">Signal</keyword>
<feature type="signal peptide" evidence="9">
    <location>
        <begin position="1"/>
        <end position="24"/>
    </location>
</feature>
<keyword evidence="3" id="KW-0677">Repeat</keyword>
<dbReference type="PROSITE" id="PS50005">
    <property type="entry name" value="TPR"/>
    <property type="match status" value="3"/>
</dbReference>
<evidence type="ECO:0000256" key="5">
    <source>
        <dbReference type="ARBA" id="ARBA00022989"/>
    </source>
</evidence>
<protein>
    <submittedName>
        <fullName evidence="10">Tetratricopeptide repeat protein</fullName>
    </submittedName>
</protein>
<dbReference type="SMART" id="SM00028">
    <property type="entry name" value="TPR"/>
    <property type="match status" value="4"/>
</dbReference>
<feature type="repeat" description="TPR" evidence="8">
    <location>
        <begin position="28"/>
        <end position="61"/>
    </location>
</feature>
<dbReference type="InterPro" id="IPR011990">
    <property type="entry name" value="TPR-like_helical_dom_sf"/>
</dbReference>
<name>A0A4U3L8T8_9BACT</name>
<keyword evidence="6" id="KW-0472">Membrane</keyword>
<dbReference type="Pfam" id="PF14559">
    <property type="entry name" value="TPR_19"/>
    <property type="match status" value="2"/>
</dbReference>
<dbReference type="InterPro" id="IPR019734">
    <property type="entry name" value="TPR_rpt"/>
</dbReference>
<dbReference type="OrthoDB" id="793001at2"/>
<evidence type="ECO:0000256" key="7">
    <source>
        <dbReference type="ARBA" id="ARBA00038030"/>
    </source>
</evidence>
<dbReference type="GO" id="GO:0030943">
    <property type="term" value="F:mitochondrion targeting sequence binding"/>
    <property type="evidence" value="ECO:0007669"/>
    <property type="project" value="TreeGrafter"/>
</dbReference>
<evidence type="ECO:0000256" key="6">
    <source>
        <dbReference type="ARBA" id="ARBA00023136"/>
    </source>
</evidence>
<dbReference type="GO" id="GO:0016020">
    <property type="term" value="C:membrane"/>
    <property type="evidence" value="ECO:0007669"/>
    <property type="project" value="UniProtKB-SubCell"/>
</dbReference>
<evidence type="ECO:0000256" key="3">
    <source>
        <dbReference type="ARBA" id="ARBA00022737"/>
    </source>
</evidence>
<keyword evidence="5" id="KW-1133">Transmembrane helix</keyword>
<evidence type="ECO:0000256" key="9">
    <source>
        <dbReference type="SAM" id="SignalP"/>
    </source>
</evidence>
<dbReference type="Gene3D" id="1.25.40.10">
    <property type="entry name" value="Tetratricopeptide repeat domain"/>
    <property type="match status" value="1"/>
</dbReference>
<dbReference type="PANTHER" id="PTHR46208">
    <property type="entry name" value="MITOCHONDRIAL IMPORT RECEPTOR SUBUNIT TOM70"/>
    <property type="match status" value="1"/>
</dbReference>
<evidence type="ECO:0000256" key="8">
    <source>
        <dbReference type="PROSITE-ProRule" id="PRU00339"/>
    </source>
</evidence>
<dbReference type="PANTHER" id="PTHR46208:SF1">
    <property type="entry name" value="MITOCHONDRIAL IMPORT RECEPTOR SUBUNIT TOM70"/>
    <property type="match status" value="1"/>
</dbReference>